<dbReference type="GO" id="GO:1901982">
    <property type="term" value="F:maltose binding"/>
    <property type="evidence" value="ECO:0007669"/>
    <property type="project" value="TreeGrafter"/>
</dbReference>
<name>A0A0J8VT18_9ENTR</name>
<sequence length="421" mass="47093">MKKLTLSVITVALAGTSHFAFADTLRMECPVSPGGKQYCQYIKERFEKQTGNQLEFIEFPAASDEKLALLQQLFAAKDEKAVDVFESDTIWVGLLDKQTLDLTDAMGNQKDQFFEGPWQNDTVNGRLKAIPNYIDTGVLFYRKDLLEKYNEQPPKTWEEMTRIATKIQAEERKAGRKNFWGYIFQGKSYEGLTCNALEWVQSYGGGSFVDEKGNVTINNEKAARAFDMAKSWIGTISPKGVLGYKEEESRTVFQNGDALFMRNWPYVWQLSQAQDSPLKGKVGVAPLPAGEGGQSATALGGWQWSVNANTKNPQAAIELLKILTDDDSQKMRLKIIGHAPTRVALYEDKEVLAMAPQLTMFRDIFAKAAPRPATVTKAQYPRVSNAIFNVTFSVLNGKEDGKKAAADLERRLNRVKGAGWR</sequence>
<comment type="similarity">
    <text evidence="1">Belongs to the bacterial solute-binding protein 1 family.</text>
</comment>
<dbReference type="GO" id="GO:0015768">
    <property type="term" value="P:maltose transport"/>
    <property type="evidence" value="ECO:0007669"/>
    <property type="project" value="TreeGrafter"/>
</dbReference>
<dbReference type="PATRIC" id="fig|1656095.3.peg.102"/>
<proteinExistence type="inferred from homology"/>
<dbReference type="EMBL" id="LFEJ01000003">
    <property type="protein sequence ID" value="KMV36147.1"/>
    <property type="molecule type" value="Genomic_DNA"/>
</dbReference>
<protein>
    <submittedName>
        <fullName evidence="5">ABC transporter substrate-binding protein</fullName>
    </submittedName>
</protein>
<feature type="signal peptide" evidence="4">
    <location>
        <begin position="1"/>
        <end position="22"/>
    </location>
</feature>
<dbReference type="SUPFAM" id="SSF53850">
    <property type="entry name" value="Periplasmic binding protein-like II"/>
    <property type="match status" value="1"/>
</dbReference>
<organism evidence="5 6">
    <name type="scientific">Franconibacter pulveris</name>
    <dbReference type="NCBI Taxonomy" id="435910"/>
    <lineage>
        <taxon>Bacteria</taxon>
        <taxon>Pseudomonadati</taxon>
        <taxon>Pseudomonadota</taxon>
        <taxon>Gammaproteobacteria</taxon>
        <taxon>Enterobacterales</taxon>
        <taxon>Enterobacteriaceae</taxon>
        <taxon>Franconibacter</taxon>
    </lineage>
</organism>
<dbReference type="STRING" id="1121863.GCA_000621185_00476"/>
<comment type="caution">
    <text evidence="5">The sequence shown here is derived from an EMBL/GenBank/DDBJ whole genome shotgun (WGS) entry which is preliminary data.</text>
</comment>
<dbReference type="InterPro" id="IPR006059">
    <property type="entry name" value="SBP"/>
</dbReference>
<dbReference type="OrthoDB" id="9808332at2"/>
<evidence type="ECO:0000313" key="5">
    <source>
        <dbReference type="EMBL" id="KMV36147.1"/>
    </source>
</evidence>
<dbReference type="GO" id="GO:0042956">
    <property type="term" value="P:maltodextrin transmembrane transport"/>
    <property type="evidence" value="ECO:0007669"/>
    <property type="project" value="TreeGrafter"/>
</dbReference>
<dbReference type="Pfam" id="PF01547">
    <property type="entry name" value="SBP_bac_1"/>
    <property type="match status" value="1"/>
</dbReference>
<keyword evidence="2" id="KW-0813">Transport</keyword>
<dbReference type="Gene3D" id="3.40.190.10">
    <property type="entry name" value="Periplasmic binding protein-like II"/>
    <property type="match status" value="2"/>
</dbReference>
<dbReference type="Proteomes" id="UP000037315">
    <property type="component" value="Unassembled WGS sequence"/>
</dbReference>
<dbReference type="GO" id="GO:0030288">
    <property type="term" value="C:outer membrane-bounded periplasmic space"/>
    <property type="evidence" value="ECO:0007669"/>
    <property type="project" value="UniProtKB-ARBA"/>
</dbReference>
<evidence type="ECO:0000256" key="2">
    <source>
        <dbReference type="ARBA" id="ARBA00022448"/>
    </source>
</evidence>
<gene>
    <name evidence="5" type="ORF">ACH50_01670</name>
</gene>
<evidence type="ECO:0000256" key="1">
    <source>
        <dbReference type="ARBA" id="ARBA00008520"/>
    </source>
</evidence>
<feature type="chain" id="PRO_5005311074" evidence="4">
    <location>
        <begin position="23"/>
        <end position="421"/>
    </location>
</feature>
<dbReference type="AlphaFoldDB" id="A0A0J8VT18"/>
<accession>A0A0J8VT18</accession>
<keyword evidence="6" id="KW-1185">Reference proteome</keyword>
<reference evidence="5 6" key="1">
    <citation type="submission" date="2015-06" db="EMBL/GenBank/DDBJ databases">
        <title>Genome sequencing of Cronobacter sp. strain DJ34 isolated from petroleum contaminated sludge of Duliajan Oil Fields, Assam, India.</title>
        <authorList>
            <person name="Pal S."/>
            <person name="Banerjee T.D."/>
            <person name="Roy A."/>
            <person name="Sar P."/>
            <person name="Kazy S.K."/>
        </authorList>
    </citation>
    <scope>NUCLEOTIDE SEQUENCE [LARGE SCALE GENOMIC DNA]</scope>
    <source>
        <strain evidence="5 6">DJ34</strain>
    </source>
</reference>
<evidence type="ECO:0000256" key="3">
    <source>
        <dbReference type="ARBA" id="ARBA00022729"/>
    </source>
</evidence>
<dbReference type="PANTHER" id="PTHR30061">
    <property type="entry name" value="MALTOSE-BINDING PERIPLASMIC PROTEIN"/>
    <property type="match status" value="1"/>
</dbReference>
<evidence type="ECO:0000256" key="4">
    <source>
        <dbReference type="SAM" id="SignalP"/>
    </source>
</evidence>
<dbReference type="RefSeq" id="WP_048887202.1">
    <property type="nucleotide sequence ID" value="NZ_LFEJ01000003.1"/>
</dbReference>
<dbReference type="CDD" id="cd14750">
    <property type="entry name" value="PBP2_TMBP"/>
    <property type="match status" value="1"/>
</dbReference>
<keyword evidence="3 4" id="KW-0732">Signal</keyword>
<dbReference type="GO" id="GO:0055052">
    <property type="term" value="C:ATP-binding cassette (ABC) transporter complex, substrate-binding subunit-containing"/>
    <property type="evidence" value="ECO:0007669"/>
    <property type="project" value="TreeGrafter"/>
</dbReference>
<evidence type="ECO:0000313" key="6">
    <source>
        <dbReference type="Proteomes" id="UP000037315"/>
    </source>
</evidence>
<dbReference type="PANTHER" id="PTHR30061:SF50">
    <property type="entry name" value="MALTOSE_MALTODEXTRIN-BINDING PERIPLASMIC PROTEIN"/>
    <property type="match status" value="1"/>
</dbReference>